<reference evidence="7 8" key="1">
    <citation type="submission" date="2024-01" db="EMBL/GenBank/DDBJ databases">
        <title>The genome of the rayed Mediterranean limpet Patella caerulea (Linnaeus, 1758).</title>
        <authorList>
            <person name="Anh-Thu Weber A."/>
            <person name="Halstead-Nussloch G."/>
        </authorList>
    </citation>
    <scope>NUCLEOTIDE SEQUENCE [LARGE SCALE GENOMIC DNA]</scope>
    <source>
        <strain evidence="7">AATW-2023a</strain>
        <tissue evidence="7">Whole specimen</tissue>
    </source>
</reference>
<keyword evidence="2" id="KW-0472">Membrane</keyword>
<dbReference type="EMBL" id="JAZGQO010000015">
    <property type="protein sequence ID" value="KAK6169665.1"/>
    <property type="molecule type" value="Genomic_DNA"/>
</dbReference>
<dbReference type="Gene3D" id="2.60.40.10">
    <property type="entry name" value="Immunoglobulins"/>
    <property type="match status" value="1"/>
</dbReference>
<dbReference type="SUPFAM" id="SSF48726">
    <property type="entry name" value="Immunoglobulin"/>
    <property type="match status" value="1"/>
</dbReference>
<evidence type="ECO:0000256" key="4">
    <source>
        <dbReference type="ARBA" id="ARBA00023180"/>
    </source>
</evidence>
<evidence type="ECO:0000256" key="5">
    <source>
        <dbReference type="ARBA" id="ARBA00023319"/>
    </source>
</evidence>
<dbReference type="GO" id="GO:0098609">
    <property type="term" value="P:cell-cell adhesion"/>
    <property type="evidence" value="ECO:0007669"/>
    <property type="project" value="TreeGrafter"/>
</dbReference>
<dbReference type="SMART" id="SM00408">
    <property type="entry name" value="IGc2"/>
    <property type="match status" value="1"/>
</dbReference>
<accession>A0AAN8PG32</accession>
<dbReference type="InterPro" id="IPR051275">
    <property type="entry name" value="Cell_adhesion_signaling"/>
</dbReference>
<sequence>MVDILFGPTVNITDTTVPGDELRLICTVQSNPEPTSLKWYKPDGSSLQGGELVISKFQRNQNGVYTCEAMSTLVPTDGRSITRYANESTFVTLCKYHLSLLFYRITGSHPPN</sequence>
<evidence type="ECO:0000256" key="1">
    <source>
        <dbReference type="ARBA" id="ARBA00004479"/>
    </source>
</evidence>
<feature type="domain" description="Ig-like" evidence="6">
    <location>
        <begin position="8"/>
        <end position="82"/>
    </location>
</feature>
<dbReference type="PANTHER" id="PTHR11640">
    <property type="entry name" value="NEPHRIN"/>
    <property type="match status" value="1"/>
</dbReference>
<dbReference type="GO" id="GO:0005911">
    <property type="term" value="C:cell-cell junction"/>
    <property type="evidence" value="ECO:0007669"/>
    <property type="project" value="TreeGrafter"/>
</dbReference>
<protein>
    <recommendedName>
        <fullName evidence="6">Ig-like domain-containing protein</fullName>
    </recommendedName>
</protein>
<dbReference type="Proteomes" id="UP001347796">
    <property type="component" value="Unassembled WGS sequence"/>
</dbReference>
<keyword evidence="5" id="KW-0393">Immunoglobulin domain</keyword>
<dbReference type="InterPro" id="IPR013783">
    <property type="entry name" value="Ig-like_fold"/>
</dbReference>
<evidence type="ECO:0000259" key="6">
    <source>
        <dbReference type="PROSITE" id="PS50835"/>
    </source>
</evidence>
<dbReference type="InterPro" id="IPR003598">
    <property type="entry name" value="Ig_sub2"/>
</dbReference>
<evidence type="ECO:0000313" key="7">
    <source>
        <dbReference type="EMBL" id="KAK6169665.1"/>
    </source>
</evidence>
<dbReference type="GO" id="GO:0005886">
    <property type="term" value="C:plasma membrane"/>
    <property type="evidence" value="ECO:0007669"/>
    <property type="project" value="TreeGrafter"/>
</dbReference>
<dbReference type="InterPro" id="IPR007110">
    <property type="entry name" value="Ig-like_dom"/>
</dbReference>
<dbReference type="InterPro" id="IPR003599">
    <property type="entry name" value="Ig_sub"/>
</dbReference>
<keyword evidence="3" id="KW-1015">Disulfide bond</keyword>
<dbReference type="SMART" id="SM00409">
    <property type="entry name" value="IG"/>
    <property type="match status" value="1"/>
</dbReference>
<name>A0AAN8PG32_PATCE</name>
<evidence type="ECO:0000256" key="3">
    <source>
        <dbReference type="ARBA" id="ARBA00023157"/>
    </source>
</evidence>
<dbReference type="PANTHER" id="PTHR11640:SF31">
    <property type="entry name" value="IRREGULAR CHIASM C-ROUGHEST PROTEIN-RELATED"/>
    <property type="match status" value="1"/>
</dbReference>
<dbReference type="InterPro" id="IPR036179">
    <property type="entry name" value="Ig-like_dom_sf"/>
</dbReference>
<organism evidence="7 8">
    <name type="scientific">Patella caerulea</name>
    <name type="common">Rayed Mediterranean limpet</name>
    <dbReference type="NCBI Taxonomy" id="87958"/>
    <lineage>
        <taxon>Eukaryota</taxon>
        <taxon>Metazoa</taxon>
        <taxon>Spiralia</taxon>
        <taxon>Lophotrochozoa</taxon>
        <taxon>Mollusca</taxon>
        <taxon>Gastropoda</taxon>
        <taxon>Patellogastropoda</taxon>
        <taxon>Patelloidea</taxon>
        <taxon>Patellidae</taxon>
        <taxon>Patella</taxon>
    </lineage>
</organism>
<proteinExistence type="predicted"/>
<keyword evidence="4" id="KW-0325">Glycoprotein</keyword>
<evidence type="ECO:0000313" key="8">
    <source>
        <dbReference type="Proteomes" id="UP001347796"/>
    </source>
</evidence>
<dbReference type="Pfam" id="PF13927">
    <property type="entry name" value="Ig_3"/>
    <property type="match status" value="1"/>
</dbReference>
<dbReference type="AlphaFoldDB" id="A0AAN8PG32"/>
<evidence type="ECO:0000256" key="2">
    <source>
        <dbReference type="ARBA" id="ARBA00023136"/>
    </source>
</evidence>
<dbReference type="PROSITE" id="PS50835">
    <property type="entry name" value="IG_LIKE"/>
    <property type="match status" value="1"/>
</dbReference>
<dbReference type="GO" id="GO:0050839">
    <property type="term" value="F:cell adhesion molecule binding"/>
    <property type="evidence" value="ECO:0007669"/>
    <property type="project" value="TreeGrafter"/>
</dbReference>
<comment type="subcellular location">
    <subcellularLocation>
        <location evidence="1">Membrane</location>
        <topology evidence="1">Single-pass type I membrane protein</topology>
    </subcellularLocation>
</comment>
<comment type="caution">
    <text evidence="7">The sequence shown here is derived from an EMBL/GenBank/DDBJ whole genome shotgun (WGS) entry which is preliminary data.</text>
</comment>
<keyword evidence="8" id="KW-1185">Reference proteome</keyword>
<gene>
    <name evidence="7" type="ORF">SNE40_020667</name>
</gene>